<dbReference type="EMBL" id="LJRO01000458">
    <property type="protein sequence ID" value="KPY92105.1"/>
    <property type="molecule type" value="Genomic_DNA"/>
</dbReference>
<sequence length="71" mass="8106">MRLGHGQYDNRGVFAGLAHGASRHLAEGRSVAQGHKVVRMSEMPKLAIVTPDQQLKRIDQSFMRSILDYWW</sequence>
<name>A0AA40P059_9PSED</name>
<evidence type="ECO:0000313" key="2">
    <source>
        <dbReference type="Proteomes" id="UP000050523"/>
    </source>
</evidence>
<reference evidence="1 2" key="1">
    <citation type="submission" date="2015-09" db="EMBL/GenBank/DDBJ databases">
        <title>Genome announcement of multiple Pseudomonas syringae strains.</title>
        <authorList>
            <person name="Thakur S."/>
            <person name="Wang P.W."/>
            <person name="Gong Y."/>
            <person name="Weir B.S."/>
            <person name="Guttman D.S."/>
        </authorList>
    </citation>
    <scope>NUCLEOTIDE SEQUENCE [LARGE SCALE GENOMIC DNA]</scope>
    <source>
        <strain evidence="1 2">ICMP9151</strain>
    </source>
</reference>
<evidence type="ECO:0000313" key="1">
    <source>
        <dbReference type="EMBL" id="KPY92105.1"/>
    </source>
</evidence>
<protein>
    <submittedName>
        <fullName evidence="1">Uncharacterized protein</fullName>
    </submittedName>
</protein>
<proteinExistence type="predicted"/>
<dbReference type="Proteomes" id="UP000050523">
    <property type="component" value="Unassembled WGS sequence"/>
</dbReference>
<organism evidence="1 2">
    <name type="scientific">Pseudomonas tremae</name>
    <dbReference type="NCBI Taxonomy" id="200454"/>
    <lineage>
        <taxon>Bacteria</taxon>
        <taxon>Pseudomonadati</taxon>
        <taxon>Pseudomonadota</taxon>
        <taxon>Gammaproteobacteria</taxon>
        <taxon>Pseudomonadales</taxon>
        <taxon>Pseudomonadaceae</taxon>
        <taxon>Pseudomonas</taxon>
    </lineage>
</organism>
<gene>
    <name evidence="1" type="ORF">ALO43_03477</name>
</gene>
<dbReference type="AlphaFoldDB" id="A0AA40P059"/>
<comment type="caution">
    <text evidence="1">The sequence shown here is derived from an EMBL/GenBank/DDBJ whole genome shotgun (WGS) entry which is preliminary data.</text>
</comment>
<accession>A0AA40P059</accession>